<name>A0ABM0K919_APLCA</name>
<feature type="region of interest" description="Disordered" evidence="21">
    <location>
        <begin position="29"/>
        <end position="63"/>
    </location>
</feature>
<evidence type="ECO:0000256" key="1">
    <source>
        <dbReference type="ARBA" id="ARBA00004324"/>
    </source>
</evidence>
<keyword evidence="10" id="KW-0832">Ubl conjugation</keyword>
<evidence type="ECO:0000256" key="21">
    <source>
        <dbReference type="SAM" id="MobiDB-lite"/>
    </source>
</evidence>
<feature type="compositionally biased region" description="Polar residues" evidence="21">
    <location>
        <begin position="124"/>
        <end position="133"/>
    </location>
</feature>
<feature type="compositionally biased region" description="Basic and acidic residues" evidence="21">
    <location>
        <begin position="134"/>
        <end position="154"/>
    </location>
</feature>
<dbReference type="Pfam" id="PF04697">
    <property type="entry name" value="Pinin_SDK_N"/>
    <property type="match status" value="1"/>
</dbReference>
<keyword evidence="5" id="KW-0488">Methylation</keyword>
<evidence type="ECO:0000256" key="14">
    <source>
        <dbReference type="ARBA" id="ARBA00023054"/>
    </source>
</evidence>
<keyword evidence="18" id="KW-0508">mRNA splicing</keyword>
<evidence type="ECO:0000256" key="12">
    <source>
        <dbReference type="ARBA" id="ARBA00022990"/>
    </source>
</evidence>
<evidence type="ECO:0000256" key="16">
    <source>
        <dbReference type="ARBA" id="ARBA00023159"/>
    </source>
</evidence>
<evidence type="ECO:0000256" key="4">
    <source>
        <dbReference type="ARBA" id="ARBA00020056"/>
    </source>
</evidence>
<comment type="subunit">
    <text evidence="20">Found in a mRNA splicing-dependent exon junction complex (EJC). Found in a complex with SR proteins. Found in a mRNP complex with RNPS1. Component of the PSAP complex consisting of RNPS1, SAP18 and PNN. Interacts with PNISR, CTBP1, CTBP2, KRT8, KRT18, KRT19, PS1D/PNO40, PPIG, RNPS1, SFRS4 and SRRM2. Identified in the spliceosome C complex.</text>
</comment>
<dbReference type="Proteomes" id="UP000694888">
    <property type="component" value="Unplaced"/>
</dbReference>
<proteinExistence type="inferred from homology"/>
<gene>
    <name evidence="25" type="primary">LOC101862543</name>
</gene>
<sequence>MAELPGVEVLQNEIEKARDKLKGYNENIKKLTGRDPSGPGIRRLLSDGSERVDDGDNFQMGRGRGRGRLFGLARRNIMEDSGPPAKRRIVGGAFSRLGPAPVPMRRTDREDSPYQEEELPHKLSVQSSVVSTSRETKNRKEIMEEQTKDKEGMQRNRRMFGLLMGTLNKFKTESKTLQSKVS</sequence>
<feature type="compositionally biased region" description="Basic and acidic residues" evidence="21">
    <location>
        <begin position="44"/>
        <end position="54"/>
    </location>
</feature>
<keyword evidence="11" id="KW-0965">Cell junction</keyword>
<dbReference type="InterPro" id="IPR039853">
    <property type="entry name" value="Pinin"/>
</dbReference>
<dbReference type="RefSeq" id="XP_005111767.3">
    <property type="nucleotide sequence ID" value="XM_005111710.3"/>
</dbReference>
<evidence type="ECO:0000256" key="19">
    <source>
        <dbReference type="ARBA" id="ARBA00023242"/>
    </source>
</evidence>
<keyword evidence="24" id="KW-1185">Reference proteome</keyword>
<evidence type="ECO:0000256" key="2">
    <source>
        <dbReference type="ARBA" id="ARBA00004568"/>
    </source>
</evidence>
<comment type="similarity">
    <text evidence="3">Belongs to the pinin family.</text>
</comment>
<keyword evidence="14" id="KW-0175">Coiled coil</keyword>
<evidence type="ECO:0000259" key="23">
    <source>
        <dbReference type="Pfam" id="PF04697"/>
    </source>
</evidence>
<feature type="region of interest" description="Disordered" evidence="21">
    <location>
        <begin position="77"/>
        <end position="156"/>
    </location>
</feature>
<evidence type="ECO:0000256" key="18">
    <source>
        <dbReference type="ARBA" id="ARBA00023187"/>
    </source>
</evidence>
<keyword evidence="16" id="KW-0010">Activator</keyword>
<keyword evidence="6" id="KW-1017">Isopeptide bond</keyword>
<evidence type="ECO:0000256" key="9">
    <source>
        <dbReference type="ARBA" id="ARBA00022728"/>
    </source>
</evidence>
<reference evidence="25" key="1">
    <citation type="submission" date="2025-08" db="UniProtKB">
        <authorList>
            <consortium name="RefSeq"/>
        </authorList>
    </citation>
    <scope>IDENTIFICATION</scope>
</reference>
<evidence type="ECO:0000256" key="3">
    <source>
        <dbReference type="ARBA" id="ARBA00010386"/>
    </source>
</evidence>
<keyword evidence="15" id="KW-0238">DNA-binding</keyword>
<dbReference type="InterPro" id="IPR006787">
    <property type="entry name" value="Pinin_SDK_N"/>
</dbReference>
<dbReference type="PANTHER" id="PTHR12707">
    <property type="entry name" value="PINN"/>
    <property type="match status" value="1"/>
</dbReference>
<keyword evidence="17" id="KW-0804">Transcription</keyword>
<evidence type="ECO:0000259" key="22">
    <source>
        <dbReference type="Pfam" id="PF04696"/>
    </source>
</evidence>
<evidence type="ECO:0000256" key="13">
    <source>
        <dbReference type="ARBA" id="ARBA00023015"/>
    </source>
</evidence>
<keyword evidence="7" id="KW-0597">Phosphoprotein</keyword>
<evidence type="ECO:0000256" key="7">
    <source>
        <dbReference type="ARBA" id="ARBA00022553"/>
    </source>
</evidence>
<feature type="domain" description="Pinin/SDK/MemA protein" evidence="22">
    <location>
        <begin position="151"/>
        <end position="178"/>
    </location>
</feature>
<accession>A0ABM0K919</accession>
<evidence type="ECO:0000256" key="5">
    <source>
        <dbReference type="ARBA" id="ARBA00022481"/>
    </source>
</evidence>
<organism evidence="24 25">
    <name type="scientific">Aplysia californica</name>
    <name type="common">California sea hare</name>
    <dbReference type="NCBI Taxonomy" id="6500"/>
    <lineage>
        <taxon>Eukaryota</taxon>
        <taxon>Metazoa</taxon>
        <taxon>Spiralia</taxon>
        <taxon>Lophotrochozoa</taxon>
        <taxon>Mollusca</taxon>
        <taxon>Gastropoda</taxon>
        <taxon>Heterobranchia</taxon>
        <taxon>Euthyneura</taxon>
        <taxon>Tectipleura</taxon>
        <taxon>Aplysiida</taxon>
        <taxon>Aplysioidea</taxon>
        <taxon>Aplysiidae</taxon>
        <taxon>Aplysia</taxon>
    </lineage>
</organism>
<evidence type="ECO:0000313" key="25">
    <source>
        <dbReference type="RefSeq" id="XP_005111767.3"/>
    </source>
</evidence>
<evidence type="ECO:0000256" key="17">
    <source>
        <dbReference type="ARBA" id="ARBA00023163"/>
    </source>
</evidence>
<evidence type="ECO:0000256" key="10">
    <source>
        <dbReference type="ARBA" id="ARBA00022843"/>
    </source>
</evidence>
<evidence type="ECO:0000256" key="11">
    <source>
        <dbReference type="ARBA" id="ARBA00022949"/>
    </source>
</evidence>
<keyword evidence="19" id="KW-0539">Nucleus</keyword>
<evidence type="ECO:0000256" key="20">
    <source>
        <dbReference type="ARBA" id="ARBA00025916"/>
    </source>
</evidence>
<dbReference type="PANTHER" id="PTHR12707:SF0">
    <property type="entry name" value="PININ"/>
    <property type="match status" value="1"/>
</dbReference>
<dbReference type="InterPro" id="IPR006786">
    <property type="entry name" value="Pinin_SDK_MemA"/>
</dbReference>
<keyword evidence="9" id="KW-0747">Spliceosome</keyword>
<protein>
    <recommendedName>
        <fullName evidence="4">Pinin</fullName>
    </recommendedName>
</protein>
<keyword evidence="13" id="KW-0805">Transcription regulation</keyword>
<evidence type="ECO:0000256" key="8">
    <source>
        <dbReference type="ARBA" id="ARBA00022664"/>
    </source>
</evidence>
<comment type="subcellular location">
    <subcellularLocation>
        <location evidence="2">Cell junction</location>
        <location evidence="2">Desmosome</location>
    </subcellularLocation>
    <subcellularLocation>
        <location evidence="1">Nucleus speckle</location>
    </subcellularLocation>
</comment>
<feature type="domain" description="Pinin/SDK" evidence="23">
    <location>
        <begin position="7"/>
        <end position="146"/>
    </location>
</feature>
<keyword evidence="12" id="KW-0007">Acetylation</keyword>
<evidence type="ECO:0000256" key="6">
    <source>
        <dbReference type="ARBA" id="ARBA00022499"/>
    </source>
</evidence>
<dbReference type="Pfam" id="PF04696">
    <property type="entry name" value="Pinin_SDK_memA"/>
    <property type="match status" value="1"/>
</dbReference>
<evidence type="ECO:0000256" key="15">
    <source>
        <dbReference type="ARBA" id="ARBA00023125"/>
    </source>
</evidence>
<dbReference type="GeneID" id="101862543"/>
<evidence type="ECO:0000313" key="24">
    <source>
        <dbReference type="Proteomes" id="UP000694888"/>
    </source>
</evidence>
<keyword evidence="8" id="KW-0507">mRNA processing</keyword>